<organism evidence="1 2">
    <name type="scientific">Candidatus Contendobacter odensis Run_B_J11</name>
    <dbReference type="NCBI Taxonomy" id="1400861"/>
    <lineage>
        <taxon>Bacteria</taxon>
        <taxon>Pseudomonadati</taxon>
        <taxon>Pseudomonadota</taxon>
        <taxon>Gammaproteobacteria</taxon>
        <taxon>Candidatus Competibacteraceae</taxon>
        <taxon>Candidatus Contendibacter</taxon>
    </lineage>
</organism>
<gene>
    <name evidence="1" type="ORF">BN874_530001</name>
</gene>
<evidence type="ECO:0000313" key="1">
    <source>
        <dbReference type="EMBL" id="CDH46572.1"/>
    </source>
</evidence>
<accession>A0A7U7GDZ0</accession>
<comment type="caution">
    <text evidence="1">The sequence shown here is derived from an EMBL/GenBank/DDBJ whole genome shotgun (WGS) entry which is preliminary data.</text>
</comment>
<evidence type="ECO:0000313" key="2">
    <source>
        <dbReference type="Proteomes" id="UP000019184"/>
    </source>
</evidence>
<dbReference type="EMBL" id="CBTK010000269">
    <property type="protein sequence ID" value="CDH46572.1"/>
    <property type="molecule type" value="Genomic_DNA"/>
</dbReference>
<name>A0A7U7GDZ0_9GAMM</name>
<reference evidence="1 2" key="1">
    <citation type="journal article" date="2014" name="ISME J.">
        <title>Candidatus Competibacter-lineage genomes retrieved from metagenomes reveal functional metabolic diversity.</title>
        <authorList>
            <person name="McIlroy S.J."/>
            <person name="Albertsen M."/>
            <person name="Andresen E.K."/>
            <person name="Saunders A.M."/>
            <person name="Kristiansen R."/>
            <person name="Stokholm-Bjerregaard M."/>
            <person name="Nielsen K.L."/>
            <person name="Nielsen P.H."/>
        </authorList>
    </citation>
    <scope>NUCLEOTIDE SEQUENCE [LARGE SCALE GENOMIC DNA]</scope>
    <source>
        <strain evidence="1 2">Run_B_J11</strain>
    </source>
</reference>
<dbReference type="Proteomes" id="UP000019184">
    <property type="component" value="Unassembled WGS sequence"/>
</dbReference>
<dbReference type="AlphaFoldDB" id="A0A7U7GDZ0"/>
<sequence>MCKLFVGVSDTVLDFNFTSGGSSQVFNDIGWNFKPFEPLLSNRVLNGFQIPMDVLFIWHRALLNELGAGILPVN</sequence>
<protein>
    <submittedName>
        <fullName evidence="1">Uncharacterized protein</fullName>
    </submittedName>
</protein>
<keyword evidence="2" id="KW-1185">Reference proteome</keyword>
<proteinExistence type="predicted"/>